<evidence type="ECO:0000313" key="7">
    <source>
        <dbReference type="EMBL" id="OGG39645.1"/>
    </source>
</evidence>
<evidence type="ECO:0000256" key="2">
    <source>
        <dbReference type="ARBA" id="ARBA00022723"/>
    </source>
</evidence>
<dbReference type="GO" id="GO:0008973">
    <property type="term" value="F:phosphopentomutase activity"/>
    <property type="evidence" value="ECO:0007669"/>
    <property type="project" value="TreeGrafter"/>
</dbReference>
<dbReference type="PANTHER" id="PTHR45745:SF1">
    <property type="entry name" value="PHOSPHOGLUCOMUTASE 2B-RELATED"/>
    <property type="match status" value="1"/>
</dbReference>
<evidence type="ECO:0000259" key="5">
    <source>
        <dbReference type="Pfam" id="PF02878"/>
    </source>
</evidence>
<dbReference type="AlphaFoldDB" id="A0A1F6BRS4"/>
<accession>A0A1F6BRS4</accession>
<organism evidence="7 8">
    <name type="scientific">Candidatus Jorgensenbacteria bacterium GWC1_48_12</name>
    <dbReference type="NCBI Taxonomy" id="1798469"/>
    <lineage>
        <taxon>Bacteria</taxon>
        <taxon>Candidatus Joergenseniibacteriota</taxon>
    </lineage>
</organism>
<proteinExistence type="inferred from homology"/>
<comment type="similarity">
    <text evidence="1">Belongs to the phosphohexose mutase family.</text>
</comment>
<evidence type="ECO:0000256" key="1">
    <source>
        <dbReference type="ARBA" id="ARBA00010231"/>
    </source>
</evidence>
<evidence type="ECO:0000256" key="3">
    <source>
        <dbReference type="ARBA" id="ARBA00022842"/>
    </source>
</evidence>
<gene>
    <name evidence="7" type="ORF">A2127_01145</name>
</gene>
<evidence type="ECO:0000256" key="4">
    <source>
        <dbReference type="ARBA" id="ARBA00023235"/>
    </source>
</evidence>
<dbReference type="Pfam" id="PF02879">
    <property type="entry name" value="PGM_PMM_II"/>
    <property type="match status" value="1"/>
</dbReference>
<dbReference type="EMBL" id="MFKI01000002">
    <property type="protein sequence ID" value="OGG39645.1"/>
    <property type="molecule type" value="Genomic_DNA"/>
</dbReference>
<keyword evidence="3" id="KW-0460">Magnesium</keyword>
<comment type="caution">
    <text evidence="7">The sequence shown here is derived from an EMBL/GenBank/DDBJ whole genome shotgun (WGS) entry which is preliminary data.</text>
</comment>
<dbReference type="InterPro" id="IPR016055">
    <property type="entry name" value="A-D-PHexomutase_a/b/a-I/II/III"/>
</dbReference>
<evidence type="ECO:0008006" key="9">
    <source>
        <dbReference type="Google" id="ProtNLM"/>
    </source>
</evidence>
<dbReference type="GO" id="GO:0046872">
    <property type="term" value="F:metal ion binding"/>
    <property type="evidence" value="ECO:0007669"/>
    <property type="project" value="UniProtKB-KW"/>
</dbReference>
<evidence type="ECO:0000313" key="8">
    <source>
        <dbReference type="Proteomes" id="UP000179324"/>
    </source>
</evidence>
<feature type="domain" description="Alpha-D-phosphohexomutase alpha/beta/alpha" evidence="5">
    <location>
        <begin position="124"/>
        <end position="243"/>
    </location>
</feature>
<dbReference type="PANTHER" id="PTHR45745">
    <property type="entry name" value="PHOSPHOMANNOMUTASE 45A"/>
    <property type="match status" value="1"/>
</dbReference>
<reference evidence="7 8" key="1">
    <citation type="journal article" date="2016" name="Nat. Commun.">
        <title>Thousands of microbial genomes shed light on interconnected biogeochemical processes in an aquifer system.</title>
        <authorList>
            <person name="Anantharaman K."/>
            <person name="Brown C.T."/>
            <person name="Hug L.A."/>
            <person name="Sharon I."/>
            <person name="Castelle C.J."/>
            <person name="Probst A.J."/>
            <person name="Thomas B.C."/>
            <person name="Singh A."/>
            <person name="Wilkins M.J."/>
            <person name="Karaoz U."/>
            <person name="Brodie E.L."/>
            <person name="Williams K.H."/>
            <person name="Hubbard S.S."/>
            <person name="Banfield J.F."/>
        </authorList>
    </citation>
    <scope>NUCLEOTIDE SEQUENCE [LARGE SCALE GENOMIC DNA]</scope>
</reference>
<dbReference type="SUPFAM" id="SSF53738">
    <property type="entry name" value="Phosphoglucomutase, first 3 domains"/>
    <property type="match status" value="3"/>
</dbReference>
<dbReference type="Gene3D" id="3.40.120.10">
    <property type="entry name" value="Alpha-D-Glucose-1,6-Bisphosphate, subunit A, domain 3"/>
    <property type="match status" value="3"/>
</dbReference>
<dbReference type="Proteomes" id="UP000179324">
    <property type="component" value="Unassembled WGS sequence"/>
</dbReference>
<feature type="domain" description="Alpha-D-phosphohexomutase alpha/beta/alpha" evidence="6">
    <location>
        <begin position="271"/>
        <end position="388"/>
    </location>
</feature>
<sequence length="680" mass="77049">MNNPKNNFIAVFNDSVKGIESYLESSFQKGHISEELLKKAKVNVLRNLQDWLFNDRIDQISPRAKEGITKAIEEGRWPDLVEAYIDDVAFGTAGIRGLAALSDEELLLLNKEGLDAPILKGPNTINNIVFARTATAIARYMETNSYSSIVIGFDSRIQGKAFAELLASIFLNYDIKVYFFDTAVPYPEVLFAVPTLKADIGLFISASHNDRRYNGFKICSLDGAPISVTERDNLYDNYIKKTEIAHVPEIVFERLTKKTNFQVIGEEIHKPFVDHMRQFLINKELIKEFGPKVLIGYSAFNGAGRNTVPGLLENSNFTNVQIIKELFEMDGLFPAFQEHPDQQPDPGDESAARIAIEAYKKEYPADFKNKNLDIIIGTDPDADRASVIIKVPDNQLEIFNEPYTLLPADEIWLLVLWYRLQHLKRFDDKFIAYTHVTSDSIGRLAKKYDVGAVRTWVGFTWIASAVNKVWQGEKLSRDTHPYLIYETNDMNEMRVNNISGLEQSYGFGFFGGPAPDERSFGSGGHVKDKDGTLGALMLAEIAAYAKSQNKTLIDLIDEIYLNPEIGLFVNYYEAEPRYGAYRSLEGFSKKVSVLKNALKILEDVKNGKDVRIADLKVSGGEQYQTGKYDTLHNWKGFPDEGIRFWFSDRENWLILRPSGTAQALRFHTQLHFEVTEKDIL</sequence>
<keyword evidence="2" id="KW-0479">Metal-binding</keyword>
<dbReference type="GO" id="GO:0005975">
    <property type="term" value="P:carbohydrate metabolic process"/>
    <property type="evidence" value="ECO:0007669"/>
    <property type="project" value="InterPro"/>
</dbReference>
<keyword evidence="4" id="KW-0413">Isomerase</keyword>
<dbReference type="InterPro" id="IPR005845">
    <property type="entry name" value="A-D-PHexomutase_a/b/a-II"/>
</dbReference>
<protein>
    <recommendedName>
        <fullName evidence="9">Alpha-D-phosphohexomutase alpha/beta/alpha domain-containing protein</fullName>
    </recommendedName>
</protein>
<dbReference type="InterPro" id="IPR005844">
    <property type="entry name" value="A-D-PHexomutase_a/b/a-I"/>
</dbReference>
<feature type="non-terminal residue" evidence="7">
    <location>
        <position position="680"/>
    </location>
</feature>
<name>A0A1F6BRS4_9BACT</name>
<dbReference type="Pfam" id="PF02878">
    <property type="entry name" value="PGM_PMM_I"/>
    <property type="match status" value="1"/>
</dbReference>
<evidence type="ECO:0000259" key="6">
    <source>
        <dbReference type="Pfam" id="PF02879"/>
    </source>
</evidence>
<dbReference type="GO" id="GO:0006166">
    <property type="term" value="P:purine ribonucleoside salvage"/>
    <property type="evidence" value="ECO:0007669"/>
    <property type="project" value="TreeGrafter"/>
</dbReference>